<keyword evidence="5" id="KW-0812">Transmembrane</keyword>
<evidence type="ECO:0000256" key="6">
    <source>
        <dbReference type="ARBA" id="ARBA00022723"/>
    </source>
</evidence>
<evidence type="ECO:0000256" key="10">
    <source>
        <dbReference type="ARBA" id="ARBA00023033"/>
    </source>
</evidence>
<evidence type="ECO:0000256" key="4">
    <source>
        <dbReference type="ARBA" id="ARBA00022617"/>
    </source>
</evidence>
<name>A0A8H3F1D5_9LECA</name>
<evidence type="ECO:0000256" key="2">
    <source>
        <dbReference type="ARBA" id="ARBA00004370"/>
    </source>
</evidence>
<dbReference type="CDD" id="cd11061">
    <property type="entry name" value="CYP67-like"/>
    <property type="match status" value="1"/>
</dbReference>
<evidence type="ECO:0000256" key="9">
    <source>
        <dbReference type="ARBA" id="ARBA00023004"/>
    </source>
</evidence>
<accession>A0A8H3F1D5</accession>
<dbReference type="OrthoDB" id="1470350at2759"/>
<gene>
    <name evidence="13" type="ORF">ALECFALPRED_010049</name>
</gene>
<dbReference type="PRINTS" id="PR00463">
    <property type="entry name" value="EP450I"/>
</dbReference>
<dbReference type="InterPro" id="IPR001128">
    <property type="entry name" value="Cyt_P450"/>
</dbReference>
<reference evidence="13" key="1">
    <citation type="submission" date="2021-03" db="EMBL/GenBank/DDBJ databases">
        <authorList>
            <person name="Tagirdzhanova G."/>
        </authorList>
    </citation>
    <scope>NUCLEOTIDE SEQUENCE</scope>
</reference>
<dbReference type="Proteomes" id="UP000664203">
    <property type="component" value="Unassembled WGS sequence"/>
</dbReference>
<dbReference type="PRINTS" id="PR00385">
    <property type="entry name" value="P450"/>
</dbReference>
<keyword evidence="14" id="KW-1185">Reference proteome</keyword>
<proteinExistence type="inferred from homology"/>
<comment type="similarity">
    <text evidence="3">Belongs to the cytochrome P450 family.</text>
</comment>
<keyword evidence="10" id="KW-0503">Monooxygenase</keyword>
<keyword evidence="9 12" id="KW-0408">Iron</keyword>
<keyword evidence="6 12" id="KW-0479">Metal-binding</keyword>
<dbReference type="InterPro" id="IPR050121">
    <property type="entry name" value="Cytochrome_P450_monoxygenase"/>
</dbReference>
<dbReference type="AlphaFoldDB" id="A0A8H3F1D5"/>
<evidence type="ECO:0000256" key="11">
    <source>
        <dbReference type="ARBA" id="ARBA00023136"/>
    </source>
</evidence>
<dbReference type="Pfam" id="PF00067">
    <property type="entry name" value="p450"/>
    <property type="match status" value="2"/>
</dbReference>
<evidence type="ECO:0000313" key="13">
    <source>
        <dbReference type="EMBL" id="CAF9915239.1"/>
    </source>
</evidence>
<dbReference type="PANTHER" id="PTHR24305">
    <property type="entry name" value="CYTOCHROME P450"/>
    <property type="match status" value="1"/>
</dbReference>
<evidence type="ECO:0000256" key="3">
    <source>
        <dbReference type="ARBA" id="ARBA00010617"/>
    </source>
</evidence>
<keyword evidence="4 12" id="KW-0349">Heme</keyword>
<keyword evidence="7" id="KW-1133">Transmembrane helix</keyword>
<dbReference type="PROSITE" id="PS00086">
    <property type="entry name" value="CYTOCHROME_P450"/>
    <property type="match status" value="2"/>
</dbReference>
<evidence type="ECO:0000256" key="8">
    <source>
        <dbReference type="ARBA" id="ARBA00023002"/>
    </source>
</evidence>
<dbReference type="InterPro" id="IPR002401">
    <property type="entry name" value="Cyt_P450_E_grp-I"/>
</dbReference>
<organism evidence="13 14">
    <name type="scientific">Alectoria fallacina</name>
    <dbReference type="NCBI Taxonomy" id="1903189"/>
    <lineage>
        <taxon>Eukaryota</taxon>
        <taxon>Fungi</taxon>
        <taxon>Dikarya</taxon>
        <taxon>Ascomycota</taxon>
        <taxon>Pezizomycotina</taxon>
        <taxon>Lecanoromycetes</taxon>
        <taxon>OSLEUM clade</taxon>
        <taxon>Lecanoromycetidae</taxon>
        <taxon>Lecanorales</taxon>
        <taxon>Lecanorineae</taxon>
        <taxon>Parmeliaceae</taxon>
        <taxon>Alectoria</taxon>
    </lineage>
</organism>
<dbReference type="GO" id="GO:0020037">
    <property type="term" value="F:heme binding"/>
    <property type="evidence" value="ECO:0007669"/>
    <property type="project" value="InterPro"/>
</dbReference>
<comment type="cofactor">
    <cofactor evidence="1 12">
        <name>heme</name>
        <dbReference type="ChEBI" id="CHEBI:30413"/>
    </cofactor>
</comment>
<feature type="binding site" description="axial binding residue" evidence="12">
    <location>
        <position position="761"/>
    </location>
    <ligand>
        <name>heme</name>
        <dbReference type="ChEBI" id="CHEBI:30413"/>
    </ligand>
    <ligandPart>
        <name>Fe</name>
        <dbReference type="ChEBI" id="CHEBI:18248"/>
    </ligandPart>
</feature>
<dbReference type="GO" id="GO:1902181">
    <property type="term" value="P:verruculogen biosynthetic process"/>
    <property type="evidence" value="ECO:0007669"/>
    <property type="project" value="UniProtKB-ARBA"/>
</dbReference>
<dbReference type="GO" id="GO:0005506">
    <property type="term" value="F:iron ion binding"/>
    <property type="evidence" value="ECO:0007669"/>
    <property type="project" value="InterPro"/>
</dbReference>
<evidence type="ECO:0000313" key="14">
    <source>
        <dbReference type="Proteomes" id="UP000664203"/>
    </source>
</evidence>
<dbReference type="EMBL" id="CAJPDR010000081">
    <property type="protein sequence ID" value="CAF9915239.1"/>
    <property type="molecule type" value="Genomic_DNA"/>
</dbReference>
<dbReference type="GO" id="GO:0016020">
    <property type="term" value="C:membrane"/>
    <property type="evidence" value="ECO:0007669"/>
    <property type="project" value="UniProtKB-SubCell"/>
</dbReference>
<evidence type="ECO:0008006" key="15">
    <source>
        <dbReference type="Google" id="ProtNLM"/>
    </source>
</evidence>
<dbReference type="Gene3D" id="1.10.630.10">
    <property type="entry name" value="Cytochrome P450"/>
    <property type="match status" value="2"/>
</dbReference>
<dbReference type="PANTHER" id="PTHR24305:SF237">
    <property type="entry name" value="CYTOCHROME P450 MONOOXYGENASE ATNE-RELATED"/>
    <property type="match status" value="1"/>
</dbReference>
<comment type="caution">
    <text evidence="13">The sequence shown here is derived from an EMBL/GenBank/DDBJ whole genome shotgun (WGS) entry which is preliminary data.</text>
</comment>
<evidence type="ECO:0000256" key="5">
    <source>
        <dbReference type="ARBA" id="ARBA00022692"/>
    </source>
</evidence>
<dbReference type="GO" id="GO:0016705">
    <property type="term" value="F:oxidoreductase activity, acting on paired donors, with incorporation or reduction of molecular oxygen"/>
    <property type="evidence" value="ECO:0007669"/>
    <property type="project" value="InterPro"/>
</dbReference>
<comment type="subcellular location">
    <subcellularLocation>
        <location evidence="2">Membrane</location>
    </subcellularLocation>
</comment>
<dbReference type="GO" id="GO:0004497">
    <property type="term" value="F:monooxygenase activity"/>
    <property type="evidence" value="ECO:0007669"/>
    <property type="project" value="UniProtKB-KW"/>
</dbReference>
<dbReference type="InterPro" id="IPR036396">
    <property type="entry name" value="Cyt_P450_sf"/>
</dbReference>
<keyword evidence="8" id="KW-0560">Oxidoreductase</keyword>
<dbReference type="FunFam" id="1.10.630.10:FF:000063">
    <property type="entry name" value="Cytochrome P450 monooxygenase"/>
    <property type="match status" value="1"/>
</dbReference>
<evidence type="ECO:0000256" key="1">
    <source>
        <dbReference type="ARBA" id="ARBA00001971"/>
    </source>
</evidence>
<dbReference type="SUPFAM" id="SSF48264">
    <property type="entry name" value="Cytochrome P450"/>
    <property type="match status" value="2"/>
</dbReference>
<protein>
    <recommendedName>
        <fullName evidence="15">Cytochrome P450</fullName>
    </recommendedName>
</protein>
<sequence length="829" mass="93364">MHQIVFGHRLLKSTPELNAFLRAGLEFIHSINASVVDFFPWLAKMPTFLWRGDWARMGQAHYDIYLTWWRPVKQAMANGTAPASFTRDILLHKDTGYTGNDEDAMYLSTSIVGGGSDNPRKVLNTFVMAALCYPNTFLEARKEIDAICGSQAERLPNMLDMANIPYVCAIIKELLRWRPPVLMIPPHELTQDLRFEGYHIPKGTSFLINTITVCSECESPEDFKPERWLDEHVSSVTHGLWQFGGGRRVCPGYKVAQQGLFVALSRLIYCFDYVPNGPYDSRRLNHEWLEEPFPVKVSVRSDEHEQLIIHEATRYALLDSIISGTVYRLTFHPLAKYPGPLIAKVTDWYNIYHCLRGDRHLELHRIHQKYGKYVRYGPNRLSISSETALKTIYGVQANVQKSLWYSVWLAFFPAPSSHSMIDVHRYHHAEKRKVIARALTDHSLNLMDGVLLQHTRTFCKLLSGVEESSSTGRPLDWSTARNIQMIASQLAFDVMGDVCFGYSFQMMANNSNHYIFGAMKQGGRCLYAAGHMPQILKTGIHKWLSPALIRDLERFIEYVKVHCDRRLACGGSNTYTDVFTAIHGARHSKTATLTWTQAELESEAAVLVLAGSENTATAISATLFYLVHNPYALAEAQAEVRRTFSSPETIRSGDQLSSCQYLRACVDEAMRMSPPTPGLMPREVLPGGIDVDGHHIPQGTEIGAPIYAIHHEPAYFPAPFSFRPERWLTQSSISDTNVSSKEKVALARSVFCAFGKGPRDCVGKQMAYREMMITLASVLWGFEMRLATGSSLGEGGQGAGYGRERKDEYQLLDFFTAVGSGPELCFKGR</sequence>
<evidence type="ECO:0000256" key="7">
    <source>
        <dbReference type="ARBA" id="ARBA00022989"/>
    </source>
</evidence>
<keyword evidence="11" id="KW-0472">Membrane</keyword>
<dbReference type="InterPro" id="IPR017972">
    <property type="entry name" value="Cyt_P450_CS"/>
</dbReference>
<evidence type="ECO:0000256" key="12">
    <source>
        <dbReference type="PIRSR" id="PIRSR602401-1"/>
    </source>
</evidence>